<keyword evidence="3" id="KW-0804">Transcription</keyword>
<dbReference type="InterPro" id="IPR018060">
    <property type="entry name" value="HTH_AraC"/>
</dbReference>
<name>A0ABY7AF12_9FIRM</name>
<dbReference type="EMBL" id="CP113524">
    <property type="protein sequence ID" value="WAJ25312.1"/>
    <property type="molecule type" value="Genomic_DNA"/>
</dbReference>
<dbReference type="SMART" id="SM00342">
    <property type="entry name" value="HTH_ARAC"/>
    <property type="match status" value="1"/>
</dbReference>
<evidence type="ECO:0000256" key="1">
    <source>
        <dbReference type="ARBA" id="ARBA00023015"/>
    </source>
</evidence>
<dbReference type="PANTHER" id="PTHR47504">
    <property type="entry name" value="RIGHT ORIGIN-BINDING PROTEIN"/>
    <property type="match status" value="1"/>
</dbReference>
<protein>
    <submittedName>
        <fullName evidence="5">Helix-turn-helix domain-containing protein</fullName>
    </submittedName>
</protein>
<dbReference type="PROSITE" id="PS00041">
    <property type="entry name" value="HTH_ARAC_FAMILY_1"/>
    <property type="match status" value="1"/>
</dbReference>
<keyword evidence="1" id="KW-0805">Transcription regulation</keyword>
<dbReference type="PANTHER" id="PTHR47504:SF5">
    <property type="entry name" value="RIGHT ORIGIN-BINDING PROTEIN"/>
    <property type="match status" value="1"/>
</dbReference>
<proteinExistence type="predicted"/>
<feature type="domain" description="HTH araC/xylS-type" evidence="4">
    <location>
        <begin position="8"/>
        <end position="106"/>
    </location>
</feature>
<dbReference type="InterPro" id="IPR029441">
    <property type="entry name" value="Cass2"/>
</dbReference>
<reference evidence="5" key="1">
    <citation type="submission" date="2022-11" db="EMBL/GenBank/DDBJ databases">
        <title>Lacrimispora xylanolytica sy1, complete genome.</title>
        <authorList>
            <person name="Choi S."/>
        </authorList>
    </citation>
    <scope>NUCLEOTIDE SEQUENCE</scope>
    <source>
        <strain evidence="5">Sy1</strain>
    </source>
</reference>
<dbReference type="InterPro" id="IPR009057">
    <property type="entry name" value="Homeodomain-like_sf"/>
</dbReference>
<dbReference type="Pfam" id="PF14526">
    <property type="entry name" value="Cass2"/>
    <property type="match status" value="1"/>
</dbReference>
<dbReference type="InterPro" id="IPR020449">
    <property type="entry name" value="Tscrpt_reg_AraC-type_HTH"/>
</dbReference>
<dbReference type="InterPro" id="IPR018062">
    <property type="entry name" value="HTH_AraC-typ_CS"/>
</dbReference>
<dbReference type="PROSITE" id="PS01124">
    <property type="entry name" value="HTH_ARAC_FAMILY_2"/>
    <property type="match status" value="1"/>
</dbReference>
<dbReference type="RefSeq" id="WP_268116183.1">
    <property type="nucleotide sequence ID" value="NZ_CP113524.1"/>
</dbReference>
<dbReference type="SUPFAM" id="SSF55136">
    <property type="entry name" value="Probable bacterial effector-binding domain"/>
    <property type="match status" value="1"/>
</dbReference>
<accession>A0ABY7AF12</accession>
<evidence type="ECO:0000256" key="3">
    <source>
        <dbReference type="ARBA" id="ARBA00023163"/>
    </source>
</evidence>
<dbReference type="Proteomes" id="UP001163115">
    <property type="component" value="Chromosome"/>
</dbReference>
<sequence>MHNSQCLQKALDYIDSNITKNLNLYDISNAAGFSVPHFYRLFKSLTGDTVYAYILRCRLSMAASQLIENDQPIAEIAYNYGFESHDVFTRAFRRIYGITPIKYRNSKGVPPLKRKEVLSGESISDSQQMKFSILHSIGFYVIGMERQARQWDSDGAVGRLWNDFLERVEEIEEASRSNVMYGICEHEFCNTESLKYMAAIGVDKVTMIPEGMIKRYIKPHCFFSASVPDSISVPDAYAGAFGYAKSLGYSIEDYDTIEVYNHMFYDPEFYRFQLLIPIRE</sequence>
<dbReference type="InterPro" id="IPR010499">
    <property type="entry name" value="AraC_E-bd"/>
</dbReference>
<evidence type="ECO:0000256" key="2">
    <source>
        <dbReference type="ARBA" id="ARBA00023125"/>
    </source>
</evidence>
<evidence type="ECO:0000313" key="6">
    <source>
        <dbReference type="Proteomes" id="UP001163115"/>
    </source>
</evidence>
<dbReference type="SMART" id="SM00871">
    <property type="entry name" value="AraC_E_bind"/>
    <property type="match status" value="1"/>
</dbReference>
<evidence type="ECO:0000313" key="5">
    <source>
        <dbReference type="EMBL" id="WAJ25312.1"/>
    </source>
</evidence>
<dbReference type="Gene3D" id="1.10.10.60">
    <property type="entry name" value="Homeodomain-like"/>
    <property type="match status" value="2"/>
</dbReference>
<dbReference type="PRINTS" id="PR00032">
    <property type="entry name" value="HTHARAC"/>
</dbReference>
<organism evidence="5 6">
    <name type="scientific">Lacrimispora xylanolytica</name>
    <dbReference type="NCBI Taxonomy" id="29375"/>
    <lineage>
        <taxon>Bacteria</taxon>
        <taxon>Bacillati</taxon>
        <taxon>Bacillota</taxon>
        <taxon>Clostridia</taxon>
        <taxon>Lachnospirales</taxon>
        <taxon>Lachnospiraceae</taxon>
        <taxon>Lacrimispora</taxon>
    </lineage>
</organism>
<dbReference type="Pfam" id="PF12833">
    <property type="entry name" value="HTH_18"/>
    <property type="match status" value="1"/>
</dbReference>
<dbReference type="InterPro" id="IPR011256">
    <property type="entry name" value="Reg_factor_effector_dom_sf"/>
</dbReference>
<dbReference type="Gene3D" id="3.20.80.10">
    <property type="entry name" value="Regulatory factor, effector binding domain"/>
    <property type="match status" value="1"/>
</dbReference>
<dbReference type="InterPro" id="IPR050959">
    <property type="entry name" value="MarA-like"/>
</dbReference>
<gene>
    <name evidence="5" type="ORF">OW255_07325</name>
</gene>
<keyword evidence="2" id="KW-0238">DNA-binding</keyword>
<dbReference type="SUPFAM" id="SSF46689">
    <property type="entry name" value="Homeodomain-like"/>
    <property type="match status" value="2"/>
</dbReference>
<keyword evidence="6" id="KW-1185">Reference proteome</keyword>
<evidence type="ECO:0000259" key="4">
    <source>
        <dbReference type="PROSITE" id="PS01124"/>
    </source>
</evidence>